<comment type="caution">
    <text evidence="3">The sequence shown here is derived from an EMBL/GenBank/DDBJ whole genome shotgun (WGS) entry which is preliminary data.</text>
</comment>
<feature type="compositionally biased region" description="Basic and acidic residues" evidence="1">
    <location>
        <begin position="58"/>
        <end position="67"/>
    </location>
</feature>
<dbReference type="EMBL" id="VRLW01000001">
    <property type="protein sequence ID" value="KAA1260982.1"/>
    <property type="molecule type" value="Genomic_DNA"/>
</dbReference>
<name>A0A5B1CKX4_9BACT</name>
<dbReference type="SUPFAM" id="SSF52540">
    <property type="entry name" value="P-loop containing nucleoside triphosphate hydrolases"/>
    <property type="match status" value="1"/>
</dbReference>
<dbReference type="Pfam" id="PF00685">
    <property type="entry name" value="Sulfotransfer_1"/>
    <property type="match status" value="1"/>
</dbReference>
<keyword evidence="3" id="KW-0808">Transferase</keyword>
<organism evidence="3 4">
    <name type="scientific">Rubripirellula obstinata</name>
    <dbReference type="NCBI Taxonomy" id="406547"/>
    <lineage>
        <taxon>Bacteria</taxon>
        <taxon>Pseudomonadati</taxon>
        <taxon>Planctomycetota</taxon>
        <taxon>Planctomycetia</taxon>
        <taxon>Pirellulales</taxon>
        <taxon>Pirellulaceae</taxon>
        <taxon>Rubripirellula</taxon>
    </lineage>
</organism>
<accession>A0A5B1CKX4</accession>
<keyword evidence="4" id="KW-1185">Reference proteome</keyword>
<proteinExistence type="predicted"/>
<dbReference type="Proteomes" id="UP000322699">
    <property type="component" value="Unassembled WGS sequence"/>
</dbReference>
<evidence type="ECO:0000313" key="3">
    <source>
        <dbReference type="EMBL" id="KAA1260982.1"/>
    </source>
</evidence>
<gene>
    <name evidence="3" type="ORF">LF1_35240</name>
</gene>
<dbReference type="InterPro" id="IPR000863">
    <property type="entry name" value="Sulfotransferase_dom"/>
</dbReference>
<evidence type="ECO:0000256" key="1">
    <source>
        <dbReference type="SAM" id="MobiDB-lite"/>
    </source>
</evidence>
<feature type="domain" description="Sulfotransferase" evidence="2">
    <location>
        <begin position="4"/>
        <end position="106"/>
    </location>
</feature>
<dbReference type="GO" id="GO:0008146">
    <property type="term" value="F:sulfotransferase activity"/>
    <property type="evidence" value="ECO:0007669"/>
    <property type="project" value="InterPro"/>
</dbReference>
<evidence type="ECO:0000259" key="2">
    <source>
        <dbReference type="Pfam" id="PF00685"/>
    </source>
</evidence>
<sequence>MTHSYLELAMRCATRVHFVSYEDMLSEPEQNLAHCFSWLGETVDAQIIAEAVERNRFERAQKNESSRQTDPNHNFFRRGTSGAGQDELSQKTLDRIHAETSELMKQARSRIASKSRFASVGQSSAA</sequence>
<feature type="region of interest" description="Disordered" evidence="1">
    <location>
        <begin position="58"/>
        <end position="92"/>
    </location>
</feature>
<protein>
    <submittedName>
        <fullName evidence="3">Sulfotransferase domain protein</fullName>
    </submittedName>
</protein>
<dbReference type="AlphaFoldDB" id="A0A5B1CKX4"/>
<reference evidence="3 4" key="1">
    <citation type="submission" date="2019-08" db="EMBL/GenBank/DDBJ databases">
        <title>Deep-cultivation of Planctomycetes and their phenomic and genomic characterization uncovers novel biology.</title>
        <authorList>
            <person name="Wiegand S."/>
            <person name="Jogler M."/>
            <person name="Boedeker C."/>
            <person name="Pinto D."/>
            <person name="Vollmers J."/>
            <person name="Rivas-Marin E."/>
            <person name="Kohn T."/>
            <person name="Peeters S.H."/>
            <person name="Heuer A."/>
            <person name="Rast P."/>
            <person name="Oberbeckmann S."/>
            <person name="Bunk B."/>
            <person name="Jeske O."/>
            <person name="Meyerdierks A."/>
            <person name="Storesund J.E."/>
            <person name="Kallscheuer N."/>
            <person name="Luecker S."/>
            <person name="Lage O.M."/>
            <person name="Pohl T."/>
            <person name="Merkel B.J."/>
            <person name="Hornburger P."/>
            <person name="Mueller R.-W."/>
            <person name="Bruemmer F."/>
            <person name="Labrenz M."/>
            <person name="Spormann A.M."/>
            <person name="Op Den Camp H."/>
            <person name="Overmann J."/>
            <person name="Amann R."/>
            <person name="Jetten M.S.M."/>
            <person name="Mascher T."/>
            <person name="Medema M.H."/>
            <person name="Devos D.P."/>
            <person name="Kaster A.-K."/>
            <person name="Ovreas L."/>
            <person name="Rohde M."/>
            <person name="Galperin M.Y."/>
            <person name="Jogler C."/>
        </authorList>
    </citation>
    <scope>NUCLEOTIDE SEQUENCE [LARGE SCALE GENOMIC DNA]</scope>
    <source>
        <strain evidence="3 4">LF1</strain>
    </source>
</reference>
<dbReference type="InterPro" id="IPR027417">
    <property type="entry name" value="P-loop_NTPase"/>
</dbReference>
<dbReference type="Gene3D" id="3.40.50.300">
    <property type="entry name" value="P-loop containing nucleotide triphosphate hydrolases"/>
    <property type="match status" value="1"/>
</dbReference>
<evidence type="ECO:0000313" key="4">
    <source>
        <dbReference type="Proteomes" id="UP000322699"/>
    </source>
</evidence>